<reference evidence="5" key="1">
    <citation type="submission" date="2009-05" db="EMBL/GenBank/DDBJ databases">
        <authorList>
            <person name="Harkins D.M."/>
            <person name="DeShazer D."/>
            <person name="Woods D.E."/>
            <person name="Brinkac L.M."/>
            <person name="Brown K.A."/>
            <person name="Hung G.C."/>
            <person name="Tuanyok A."/>
            <person name="Zhang B."/>
            <person name="Nierman W.C."/>
        </authorList>
    </citation>
    <scope>NUCLEOTIDE SEQUENCE [LARGE SCALE GENOMIC DNA]</scope>
    <source>
        <strain evidence="5">1710a</strain>
    </source>
</reference>
<dbReference type="InterPro" id="IPR013747">
    <property type="entry name" value="ACP_syn_III_C"/>
</dbReference>
<dbReference type="PANTHER" id="PTHR34069">
    <property type="entry name" value="3-OXOACYL-[ACYL-CARRIER-PROTEIN] SYNTHASE 3"/>
    <property type="match status" value="1"/>
</dbReference>
<dbReference type="InterPro" id="IPR016039">
    <property type="entry name" value="Thiolase-like"/>
</dbReference>
<accession>A0A0E1W451</accession>
<dbReference type="AlphaFoldDB" id="A0A0E1W451"/>
<dbReference type="HOGENOM" id="CLU_039592_1_0_4"/>
<dbReference type="EC" id="2.3.1.41" evidence="5"/>
<evidence type="ECO:0000256" key="1">
    <source>
        <dbReference type="ARBA" id="ARBA00022679"/>
    </source>
</evidence>
<protein>
    <submittedName>
        <fullName evidence="5">3-oxoacyl-[acyl-carrier-protein] synthase III</fullName>
        <ecNumber evidence="5">2.3.1.41</ecNumber>
    </submittedName>
</protein>
<dbReference type="Proteomes" id="UP000001812">
    <property type="component" value="Chromosome I"/>
</dbReference>
<dbReference type="GO" id="GO:0004315">
    <property type="term" value="F:3-oxoacyl-[acyl-carrier-protein] synthase activity"/>
    <property type="evidence" value="ECO:0007669"/>
    <property type="project" value="UniProtKB-EC"/>
</dbReference>
<dbReference type="GO" id="GO:0006633">
    <property type="term" value="P:fatty acid biosynthetic process"/>
    <property type="evidence" value="ECO:0007669"/>
    <property type="project" value="InterPro"/>
</dbReference>
<keyword evidence="1 5" id="KW-0808">Transferase</keyword>
<keyword evidence="2 5" id="KW-0012">Acyltransferase</keyword>
<evidence type="ECO:0000259" key="4">
    <source>
        <dbReference type="Pfam" id="PF08545"/>
    </source>
</evidence>
<dbReference type="RefSeq" id="WP_004198213.1">
    <property type="nucleotide sequence ID" value="NZ_CM000832.1"/>
</dbReference>
<dbReference type="GeneID" id="92980550"/>
<dbReference type="EMBL" id="CM000832">
    <property type="protein sequence ID" value="EET07066.1"/>
    <property type="molecule type" value="Genomic_DNA"/>
</dbReference>
<evidence type="ECO:0000256" key="2">
    <source>
        <dbReference type="ARBA" id="ARBA00023315"/>
    </source>
</evidence>
<dbReference type="GO" id="GO:0044550">
    <property type="term" value="P:secondary metabolite biosynthetic process"/>
    <property type="evidence" value="ECO:0007669"/>
    <property type="project" value="TreeGrafter"/>
</dbReference>
<evidence type="ECO:0000313" key="5">
    <source>
        <dbReference type="EMBL" id="EET07066.1"/>
    </source>
</evidence>
<dbReference type="Pfam" id="PF08545">
    <property type="entry name" value="ACP_syn_III"/>
    <property type="match status" value="1"/>
</dbReference>
<dbReference type="PANTHER" id="PTHR34069:SF3">
    <property type="entry name" value="ACYL-COA:ACYL-COA ALKYLTRANSFERASE"/>
    <property type="match status" value="1"/>
</dbReference>
<organism evidence="5">
    <name type="scientific">Burkholderia pseudomallei 1710a</name>
    <dbReference type="NCBI Taxonomy" id="320371"/>
    <lineage>
        <taxon>Bacteria</taxon>
        <taxon>Pseudomonadati</taxon>
        <taxon>Pseudomonadota</taxon>
        <taxon>Betaproteobacteria</taxon>
        <taxon>Burkholderiales</taxon>
        <taxon>Burkholderiaceae</taxon>
        <taxon>Burkholderia</taxon>
        <taxon>pseudomallei group</taxon>
    </lineage>
</organism>
<dbReference type="Gene3D" id="3.40.47.10">
    <property type="match status" value="1"/>
</dbReference>
<dbReference type="Pfam" id="PF08541">
    <property type="entry name" value="ACP_syn_III_C"/>
    <property type="match status" value="1"/>
</dbReference>
<dbReference type="InterPro" id="IPR013751">
    <property type="entry name" value="ACP_syn_III_N"/>
</dbReference>
<evidence type="ECO:0000259" key="3">
    <source>
        <dbReference type="Pfam" id="PF08541"/>
    </source>
</evidence>
<feature type="domain" description="Beta-ketoacyl-[acyl-carrier-protein] synthase III N-terminal" evidence="4">
    <location>
        <begin position="122"/>
        <end position="199"/>
    </location>
</feature>
<dbReference type="CDD" id="cd00830">
    <property type="entry name" value="KAS_III"/>
    <property type="match status" value="1"/>
</dbReference>
<sequence length="354" mass="37633">MSTPHAVAGREIRLGGARLAGIVSCLPSREIDNDAFVARFGEGPVRDVVKMIGVERRRWAAEHETTSDLCRAAGAHLLRELDWRPDSVDAVIFVSQTPDYRLPGTSFVLQAAWGLPQASIALDVNLGCSGYPQALWLGTNLIATGAARRVLLAVGDTISKLVDPNDRSTSLLFGDAGTVTALEADGAAGDAHFVIGADGRGARNLIVPSGACRPYDAQADARLAQRSPGHLFMDGGEIFNFTLQGIPPLVAHTLAFANTSVDQYDAFLFHQANLFMLKHLAKKAGLPAERVPINIGTYGNTSCASIPLLMTTALQAQLAARPMRLAMFGFGVGYSWASASLAVEPLSVIDNIEL</sequence>
<gene>
    <name evidence="5" type="primary">fabH_1</name>
    <name evidence="5" type="ORF">BURPS1710A_0135</name>
</gene>
<name>A0A0E1W451_BURPE</name>
<feature type="domain" description="Beta-ketoacyl-[acyl-carrier-protein] synthase III C-terminal" evidence="3">
    <location>
        <begin position="254"/>
        <end position="341"/>
    </location>
</feature>
<proteinExistence type="predicted"/>
<dbReference type="SUPFAM" id="SSF53901">
    <property type="entry name" value="Thiolase-like"/>
    <property type="match status" value="1"/>
</dbReference>